<accession>A0A1E7EV10</accession>
<evidence type="ECO:0000313" key="4">
    <source>
        <dbReference type="EMBL" id="OEU09687.1"/>
    </source>
</evidence>
<dbReference type="Pfam" id="PF00505">
    <property type="entry name" value="HMG_box"/>
    <property type="match status" value="1"/>
</dbReference>
<dbReference type="KEGG" id="fcy:FRACYDRAFT_154549"/>
<dbReference type="AlphaFoldDB" id="A0A1E7EV10"/>
<feature type="non-terminal residue" evidence="4">
    <location>
        <position position="134"/>
    </location>
</feature>
<protein>
    <recommendedName>
        <fullName evidence="3">HMG box domain-containing protein</fullName>
    </recommendedName>
</protein>
<proteinExistence type="predicted"/>
<feature type="DNA-binding region" description="HMG box" evidence="2">
    <location>
        <begin position="1"/>
        <end position="44"/>
    </location>
</feature>
<feature type="non-terminal residue" evidence="4">
    <location>
        <position position="1"/>
    </location>
</feature>
<evidence type="ECO:0000256" key="2">
    <source>
        <dbReference type="PROSITE-ProRule" id="PRU00267"/>
    </source>
</evidence>
<feature type="domain" description="HMG box" evidence="3">
    <location>
        <begin position="65"/>
        <end position="134"/>
    </location>
</feature>
<feature type="domain" description="HMG box" evidence="3">
    <location>
        <begin position="1"/>
        <end position="44"/>
    </location>
</feature>
<evidence type="ECO:0000259" key="3">
    <source>
        <dbReference type="PROSITE" id="PS50118"/>
    </source>
</evidence>
<dbReference type="EMBL" id="KV784374">
    <property type="protein sequence ID" value="OEU09687.1"/>
    <property type="molecule type" value="Genomic_DNA"/>
</dbReference>
<reference evidence="4 5" key="1">
    <citation type="submission" date="2016-09" db="EMBL/GenBank/DDBJ databases">
        <title>Extensive genetic diversity and differential bi-allelic expression allows diatom success in the polar Southern Ocean.</title>
        <authorList>
            <consortium name="DOE Joint Genome Institute"/>
            <person name="Mock T."/>
            <person name="Otillar R.P."/>
            <person name="Strauss J."/>
            <person name="Dupont C."/>
            <person name="Frickenhaus S."/>
            <person name="Maumus F."/>
            <person name="Mcmullan M."/>
            <person name="Sanges R."/>
            <person name="Schmutz J."/>
            <person name="Toseland A."/>
            <person name="Valas R."/>
            <person name="Veluchamy A."/>
            <person name="Ward B.J."/>
            <person name="Allen A."/>
            <person name="Barry K."/>
            <person name="Falciatore A."/>
            <person name="Ferrante M."/>
            <person name="Fortunato A.E."/>
            <person name="Gloeckner G."/>
            <person name="Gruber A."/>
            <person name="Hipkin R."/>
            <person name="Janech M."/>
            <person name="Kroth P."/>
            <person name="Leese F."/>
            <person name="Lindquist E."/>
            <person name="Lyon B.R."/>
            <person name="Martin J."/>
            <person name="Mayer C."/>
            <person name="Parker M."/>
            <person name="Quesneville H."/>
            <person name="Raymond J."/>
            <person name="Uhlig C."/>
            <person name="Valentin K.U."/>
            <person name="Worden A.Z."/>
            <person name="Armbrust E.V."/>
            <person name="Bowler C."/>
            <person name="Green B."/>
            <person name="Moulton V."/>
            <person name="Van Oosterhout C."/>
            <person name="Grigoriev I."/>
        </authorList>
    </citation>
    <scope>NUCLEOTIDE SEQUENCE [LARGE SCALE GENOMIC DNA]</scope>
    <source>
        <strain evidence="4 5">CCMP1102</strain>
    </source>
</reference>
<dbReference type="Pfam" id="PF09011">
    <property type="entry name" value="HMG_box_2"/>
    <property type="match status" value="1"/>
</dbReference>
<dbReference type="SUPFAM" id="SSF47095">
    <property type="entry name" value="HMG-box"/>
    <property type="match status" value="2"/>
</dbReference>
<dbReference type="OrthoDB" id="1919336at2759"/>
<dbReference type="GO" id="GO:0005634">
    <property type="term" value="C:nucleus"/>
    <property type="evidence" value="ECO:0007669"/>
    <property type="project" value="UniProtKB-UniRule"/>
</dbReference>
<dbReference type="PANTHER" id="PTHR48112:SF22">
    <property type="entry name" value="MITOCHONDRIAL TRANSCRIPTION FACTOR A, ISOFORM B"/>
    <property type="match status" value="1"/>
</dbReference>
<evidence type="ECO:0000313" key="5">
    <source>
        <dbReference type="Proteomes" id="UP000095751"/>
    </source>
</evidence>
<name>A0A1E7EV10_9STRA</name>
<keyword evidence="5" id="KW-1185">Reference proteome</keyword>
<organism evidence="4 5">
    <name type="scientific">Fragilariopsis cylindrus CCMP1102</name>
    <dbReference type="NCBI Taxonomy" id="635003"/>
    <lineage>
        <taxon>Eukaryota</taxon>
        <taxon>Sar</taxon>
        <taxon>Stramenopiles</taxon>
        <taxon>Ochrophyta</taxon>
        <taxon>Bacillariophyta</taxon>
        <taxon>Bacillariophyceae</taxon>
        <taxon>Bacillariophycidae</taxon>
        <taxon>Bacillariales</taxon>
        <taxon>Bacillariaceae</taxon>
        <taxon>Fragilariopsis</taxon>
    </lineage>
</organism>
<dbReference type="InterPro" id="IPR036910">
    <property type="entry name" value="HMG_box_dom_sf"/>
</dbReference>
<keyword evidence="1 2" id="KW-0238">DNA-binding</keyword>
<dbReference type="Proteomes" id="UP000095751">
    <property type="component" value="Unassembled WGS sequence"/>
</dbReference>
<sequence length="134" mass="15860">ISTTDVAKLVSKAWKALDKEEREKWEETARKDKARYEMEKLIYKGPWKVPVTSKKNKLYKDPLAPKRPQSAFLSFSNSNRFKIKSENKNSTNAEISRLLATLWKETCPHEDKKVYIDAEFKLRQEYKVAMCEWK</sequence>
<gene>
    <name evidence="4" type="ORF">FRACYDRAFT_154549</name>
</gene>
<dbReference type="GO" id="GO:0003677">
    <property type="term" value="F:DNA binding"/>
    <property type="evidence" value="ECO:0007669"/>
    <property type="project" value="UniProtKB-UniRule"/>
</dbReference>
<dbReference type="InterPro" id="IPR009071">
    <property type="entry name" value="HMG_box_dom"/>
</dbReference>
<dbReference type="SMART" id="SM00398">
    <property type="entry name" value="HMG"/>
    <property type="match status" value="2"/>
</dbReference>
<feature type="DNA-binding region" description="HMG box" evidence="2">
    <location>
        <begin position="65"/>
        <end position="134"/>
    </location>
</feature>
<dbReference type="InterPro" id="IPR050342">
    <property type="entry name" value="HMGB"/>
</dbReference>
<dbReference type="Gene3D" id="1.10.30.10">
    <property type="entry name" value="High mobility group box domain"/>
    <property type="match status" value="2"/>
</dbReference>
<dbReference type="InParanoid" id="A0A1E7EV10"/>
<keyword evidence="2" id="KW-0539">Nucleus</keyword>
<dbReference type="PANTHER" id="PTHR48112">
    <property type="entry name" value="HIGH MOBILITY GROUP PROTEIN DSP1"/>
    <property type="match status" value="1"/>
</dbReference>
<evidence type="ECO:0000256" key="1">
    <source>
        <dbReference type="ARBA" id="ARBA00023125"/>
    </source>
</evidence>
<dbReference type="PROSITE" id="PS50118">
    <property type="entry name" value="HMG_BOX_2"/>
    <property type="match status" value="2"/>
</dbReference>